<evidence type="ECO:0000313" key="3">
    <source>
        <dbReference type="EMBL" id="KAK2184061.1"/>
    </source>
</evidence>
<evidence type="ECO:0000313" key="4">
    <source>
        <dbReference type="Proteomes" id="UP001209878"/>
    </source>
</evidence>
<accession>A0AAD9NX20</accession>
<dbReference type="AlphaFoldDB" id="A0AAD9NX20"/>
<protein>
    <submittedName>
        <fullName evidence="3">Uncharacterized protein</fullName>
    </submittedName>
</protein>
<keyword evidence="2" id="KW-0732">Signal</keyword>
<evidence type="ECO:0000256" key="2">
    <source>
        <dbReference type="SAM" id="SignalP"/>
    </source>
</evidence>
<evidence type="ECO:0000256" key="1">
    <source>
        <dbReference type="SAM" id="MobiDB-lite"/>
    </source>
</evidence>
<dbReference type="EMBL" id="JAODUO010000284">
    <property type="protein sequence ID" value="KAK2184061.1"/>
    <property type="molecule type" value="Genomic_DNA"/>
</dbReference>
<name>A0AAD9NX20_RIDPI</name>
<feature type="region of interest" description="Disordered" evidence="1">
    <location>
        <begin position="156"/>
        <end position="204"/>
    </location>
</feature>
<proteinExistence type="predicted"/>
<feature type="chain" id="PRO_5042176503" evidence="2">
    <location>
        <begin position="19"/>
        <end position="263"/>
    </location>
</feature>
<feature type="signal peptide" evidence="2">
    <location>
        <begin position="1"/>
        <end position="18"/>
    </location>
</feature>
<feature type="compositionally biased region" description="Polar residues" evidence="1">
    <location>
        <begin position="33"/>
        <end position="45"/>
    </location>
</feature>
<feature type="region of interest" description="Disordered" evidence="1">
    <location>
        <begin position="28"/>
        <end position="63"/>
    </location>
</feature>
<feature type="region of interest" description="Disordered" evidence="1">
    <location>
        <begin position="110"/>
        <end position="141"/>
    </location>
</feature>
<comment type="caution">
    <text evidence="3">The sequence shown here is derived from an EMBL/GenBank/DDBJ whole genome shotgun (WGS) entry which is preliminary data.</text>
</comment>
<gene>
    <name evidence="3" type="ORF">NP493_285g02048</name>
</gene>
<keyword evidence="4" id="KW-1185">Reference proteome</keyword>
<sequence length="263" mass="27988">MTIAAVALCVGFLLVCFGLCCMRRKRDKRKTNGKPNPNGRANGTVVQGAPGTGTGTGTCNLGSLPPPPPFLMKHEYAYISDMPPPPPPSPSPPIIKKGPSYVHFSGESPAVCPSGKRRDNNDNACASLSPTVHRGRFSPPQNDGVSYDLVASGTSGSSNVVVSPLRGDQPFRTGPRTATISIGRPREPLASSTRNGYGTLNKHRGPCTSPKYGYSPKYFQVDPDLMAGMYSVRQGRCLPPPDELPALAQETHPVNFNSKNVTL</sequence>
<dbReference type="Proteomes" id="UP001209878">
    <property type="component" value="Unassembled WGS sequence"/>
</dbReference>
<organism evidence="3 4">
    <name type="scientific">Ridgeia piscesae</name>
    <name type="common">Tubeworm</name>
    <dbReference type="NCBI Taxonomy" id="27915"/>
    <lineage>
        <taxon>Eukaryota</taxon>
        <taxon>Metazoa</taxon>
        <taxon>Spiralia</taxon>
        <taxon>Lophotrochozoa</taxon>
        <taxon>Annelida</taxon>
        <taxon>Polychaeta</taxon>
        <taxon>Sedentaria</taxon>
        <taxon>Canalipalpata</taxon>
        <taxon>Sabellida</taxon>
        <taxon>Siboglinidae</taxon>
        <taxon>Ridgeia</taxon>
    </lineage>
</organism>
<reference evidence="3" key="1">
    <citation type="journal article" date="2023" name="Mol. Biol. Evol.">
        <title>Third-Generation Sequencing Reveals the Adaptive Role of the Epigenome in Three Deep-Sea Polychaetes.</title>
        <authorList>
            <person name="Perez M."/>
            <person name="Aroh O."/>
            <person name="Sun Y."/>
            <person name="Lan Y."/>
            <person name="Juniper S.K."/>
            <person name="Young C.R."/>
            <person name="Angers B."/>
            <person name="Qian P.Y."/>
        </authorList>
    </citation>
    <scope>NUCLEOTIDE SEQUENCE</scope>
    <source>
        <strain evidence="3">R07B-5</strain>
    </source>
</reference>